<dbReference type="InterPro" id="IPR017871">
    <property type="entry name" value="ABC_transporter-like_CS"/>
</dbReference>
<dbReference type="InterPro" id="IPR003593">
    <property type="entry name" value="AAA+_ATPase"/>
</dbReference>
<proteinExistence type="predicted"/>
<dbReference type="Gene3D" id="3.40.50.300">
    <property type="entry name" value="P-loop containing nucleotide triphosphate hydrolases"/>
    <property type="match status" value="1"/>
</dbReference>
<dbReference type="AlphaFoldDB" id="A0A1J5T444"/>
<gene>
    <name evidence="4" type="primary">ybhF_4</name>
    <name evidence="4" type="ORF">GALL_40150</name>
</gene>
<evidence type="ECO:0000313" key="4">
    <source>
        <dbReference type="EMBL" id="OIR14899.1"/>
    </source>
</evidence>
<dbReference type="SUPFAM" id="SSF52540">
    <property type="entry name" value="P-loop containing nucleoside triphosphate hydrolases"/>
    <property type="match status" value="1"/>
</dbReference>
<dbReference type="GO" id="GO:0005524">
    <property type="term" value="F:ATP binding"/>
    <property type="evidence" value="ECO:0007669"/>
    <property type="project" value="UniProtKB-KW"/>
</dbReference>
<name>A0A1J5T444_9ZZZZ</name>
<keyword evidence="2 4" id="KW-0067">ATP-binding</keyword>
<protein>
    <submittedName>
        <fullName evidence="4">Putative ABC transporter ATP-binding protein YbhF</fullName>
    </submittedName>
</protein>
<comment type="caution">
    <text evidence="4">The sequence shown here is derived from an EMBL/GenBank/DDBJ whole genome shotgun (WGS) entry which is preliminary data.</text>
</comment>
<dbReference type="PROSITE" id="PS00211">
    <property type="entry name" value="ABC_TRANSPORTER_1"/>
    <property type="match status" value="1"/>
</dbReference>
<dbReference type="SMART" id="SM00382">
    <property type="entry name" value="AAA"/>
    <property type="match status" value="1"/>
</dbReference>
<dbReference type="EMBL" id="MLJW01000010">
    <property type="protein sequence ID" value="OIR14899.1"/>
    <property type="molecule type" value="Genomic_DNA"/>
</dbReference>
<sequence>MRTEPRAEAEIVVEVSNLERRFGDFKAVAGVSFSVRKGEIFGFLGPNGAGKSTTIRMLCGLLAPTAGSGRVAGFDIVRDTERIKTRIGYMSQRFSLYDELTVEENIDFYSGIYRLPRDRKAERKAWVLNMAGLEEHRRSRTSELSGGWKQRLALGCAVLHEPPILFLDEPTSGVDPNSRRQFWDLIYSLSEQGVTVFVTTHYMEESEYCDRLGIVYRGELIALGTPRELKVRHMPDAVLEIDCERPGEAMTVIERLPEVKEAALFGKGLHAVAREADSAGAAIRAALVAGGFAVGRIERVTPTLEDAFISLIEQHDRQAGSNGGGGR</sequence>
<dbReference type="PANTHER" id="PTHR43038:SF3">
    <property type="entry name" value="ABC TRANSPORTER G FAMILY MEMBER 20 ISOFORM X1"/>
    <property type="match status" value="1"/>
</dbReference>
<evidence type="ECO:0000256" key="1">
    <source>
        <dbReference type="ARBA" id="ARBA00022741"/>
    </source>
</evidence>
<evidence type="ECO:0000256" key="2">
    <source>
        <dbReference type="ARBA" id="ARBA00022840"/>
    </source>
</evidence>
<reference evidence="4" key="1">
    <citation type="submission" date="2016-10" db="EMBL/GenBank/DDBJ databases">
        <title>Sequence of Gallionella enrichment culture.</title>
        <authorList>
            <person name="Poehlein A."/>
            <person name="Muehling M."/>
            <person name="Daniel R."/>
        </authorList>
    </citation>
    <scope>NUCLEOTIDE SEQUENCE</scope>
</reference>
<dbReference type="PROSITE" id="PS50893">
    <property type="entry name" value="ABC_TRANSPORTER_2"/>
    <property type="match status" value="1"/>
</dbReference>
<dbReference type="Pfam" id="PF00005">
    <property type="entry name" value="ABC_tran"/>
    <property type="match status" value="1"/>
</dbReference>
<dbReference type="InterPro" id="IPR027417">
    <property type="entry name" value="P-loop_NTPase"/>
</dbReference>
<dbReference type="InterPro" id="IPR003439">
    <property type="entry name" value="ABC_transporter-like_ATP-bd"/>
</dbReference>
<evidence type="ECO:0000259" key="3">
    <source>
        <dbReference type="PROSITE" id="PS50893"/>
    </source>
</evidence>
<dbReference type="GO" id="GO:0016887">
    <property type="term" value="F:ATP hydrolysis activity"/>
    <property type="evidence" value="ECO:0007669"/>
    <property type="project" value="InterPro"/>
</dbReference>
<keyword evidence="1" id="KW-0547">Nucleotide-binding</keyword>
<dbReference type="PANTHER" id="PTHR43038">
    <property type="entry name" value="ATP-BINDING CASSETTE, SUB-FAMILY H, MEMBER 1"/>
    <property type="match status" value="1"/>
</dbReference>
<organism evidence="4">
    <name type="scientific">mine drainage metagenome</name>
    <dbReference type="NCBI Taxonomy" id="410659"/>
    <lineage>
        <taxon>unclassified sequences</taxon>
        <taxon>metagenomes</taxon>
        <taxon>ecological metagenomes</taxon>
    </lineage>
</organism>
<feature type="domain" description="ABC transporter" evidence="3">
    <location>
        <begin position="13"/>
        <end position="242"/>
    </location>
</feature>
<accession>A0A1J5T444</accession>